<reference evidence="2 3" key="1">
    <citation type="submission" date="2013-09" db="EMBL/GenBank/DDBJ databases">
        <title>Corchorus capsularis genome sequencing.</title>
        <authorList>
            <person name="Alam M."/>
            <person name="Haque M.S."/>
            <person name="Islam M.S."/>
            <person name="Emdad E.M."/>
            <person name="Islam M.M."/>
            <person name="Ahmed B."/>
            <person name="Halim A."/>
            <person name="Hossen Q.M.M."/>
            <person name="Hossain M.Z."/>
            <person name="Ahmed R."/>
            <person name="Khan M.M."/>
            <person name="Islam R."/>
            <person name="Rashid M.M."/>
            <person name="Khan S.A."/>
            <person name="Rahman M.S."/>
            <person name="Alam M."/>
        </authorList>
    </citation>
    <scope>NUCLEOTIDE SEQUENCE [LARGE SCALE GENOMIC DNA]</scope>
    <source>
        <strain evidence="3">cv. CVL-1</strain>
        <tissue evidence="2">Whole seedling</tissue>
    </source>
</reference>
<proteinExistence type="predicted"/>
<feature type="compositionally biased region" description="Basic and acidic residues" evidence="1">
    <location>
        <begin position="1"/>
        <end position="10"/>
    </location>
</feature>
<evidence type="ECO:0000256" key="1">
    <source>
        <dbReference type="SAM" id="MobiDB-lite"/>
    </source>
</evidence>
<dbReference type="AlphaFoldDB" id="A0A1R3H2H3"/>
<gene>
    <name evidence="2" type="ORF">CCACVL1_21678</name>
</gene>
<accession>A0A1R3H2H3</accession>
<evidence type="ECO:0000313" key="3">
    <source>
        <dbReference type="Proteomes" id="UP000188268"/>
    </source>
</evidence>
<comment type="caution">
    <text evidence="2">The sequence shown here is derived from an EMBL/GenBank/DDBJ whole genome shotgun (WGS) entry which is preliminary data.</text>
</comment>
<dbReference type="Proteomes" id="UP000188268">
    <property type="component" value="Unassembled WGS sequence"/>
</dbReference>
<name>A0A1R3H2H3_COCAP</name>
<evidence type="ECO:0000313" key="2">
    <source>
        <dbReference type="EMBL" id="OMO64553.1"/>
    </source>
</evidence>
<protein>
    <submittedName>
        <fullName evidence="2">Uncharacterized protein</fullName>
    </submittedName>
</protein>
<keyword evidence="3" id="KW-1185">Reference proteome</keyword>
<sequence>MEKSIQKARVDVASTNKPQKGRLAISSATSAKL</sequence>
<dbReference type="EMBL" id="AWWV01012781">
    <property type="protein sequence ID" value="OMO64553.1"/>
    <property type="molecule type" value="Genomic_DNA"/>
</dbReference>
<organism evidence="2 3">
    <name type="scientific">Corchorus capsularis</name>
    <name type="common">Jute</name>
    <dbReference type="NCBI Taxonomy" id="210143"/>
    <lineage>
        <taxon>Eukaryota</taxon>
        <taxon>Viridiplantae</taxon>
        <taxon>Streptophyta</taxon>
        <taxon>Embryophyta</taxon>
        <taxon>Tracheophyta</taxon>
        <taxon>Spermatophyta</taxon>
        <taxon>Magnoliopsida</taxon>
        <taxon>eudicotyledons</taxon>
        <taxon>Gunneridae</taxon>
        <taxon>Pentapetalae</taxon>
        <taxon>rosids</taxon>
        <taxon>malvids</taxon>
        <taxon>Malvales</taxon>
        <taxon>Malvaceae</taxon>
        <taxon>Grewioideae</taxon>
        <taxon>Apeibeae</taxon>
        <taxon>Corchorus</taxon>
    </lineage>
</organism>
<feature type="region of interest" description="Disordered" evidence="1">
    <location>
        <begin position="1"/>
        <end position="33"/>
    </location>
</feature>
<dbReference type="Gramene" id="OMO64553">
    <property type="protein sequence ID" value="OMO64553"/>
    <property type="gene ID" value="CCACVL1_21678"/>
</dbReference>